<proteinExistence type="predicted"/>
<keyword evidence="3" id="KW-1185">Reference proteome</keyword>
<name>A0A5B1LDV9_9ACTN</name>
<dbReference type="InterPro" id="IPR013431">
    <property type="entry name" value="Delta_60_rpt"/>
</dbReference>
<dbReference type="EMBL" id="VUJV01000003">
    <property type="protein sequence ID" value="KAA1418921.1"/>
    <property type="molecule type" value="Genomic_DNA"/>
</dbReference>
<evidence type="ECO:0000313" key="3">
    <source>
        <dbReference type="Proteomes" id="UP000325003"/>
    </source>
</evidence>
<dbReference type="PANTHER" id="PTHR42754:SF1">
    <property type="entry name" value="LIPOPROTEIN"/>
    <property type="match status" value="1"/>
</dbReference>
<evidence type="ECO:0000313" key="2">
    <source>
        <dbReference type="EMBL" id="KAA1418921.1"/>
    </source>
</evidence>
<organism evidence="2 3">
    <name type="scientific">Nocardioides humilatus</name>
    <dbReference type="NCBI Taxonomy" id="2607660"/>
    <lineage>
        <taxon>Bacteria</taxon>
        <taxon>Bacillati</taxon>
        <taxon>Actinomycetota</taxon>
        <taxon>Actinomycetes</taxon>
        <taxon>Propionibacteriales</taxon>
        <taxon>Nocardioidaceae</taxon>
        <taxon>Nocardioides</taxon>
    </lineage>
</organism>
<gene>
    <name evidence="2" type="ORF">F0U44_10620</name>
</gene>
<dbReference type="PANTHER" id="PTHR42754">
    <property type="entry name" value="ENDOGLUCANASE"/>
    <property type="match status" value="1"/>
</dbReference>
<reference evidence="2 3" key="2">
    <citation type="submission" date="2019-09" db="EMBL/GenBank/DDBJ databases">
        <authorList>
            <person name="Jin C."/>
        </authorList>
    </citation>
    <scope>NUCLEOTIDE SEQUENCE [LARGE SCALE GENOMIC DNA]</scope>
    <source>
        <strain evidence="2 3">BN130099</strain>
    </source>
</reference>
<dbReference type="Pfam" id="PF17164">
    <property type="entry name" value="DUF5122"/>
    <property type="match status" value="7"/>
</dbReference>
<dbReference type="Gene3D" id="2.80.10.50">
    <property type="match status" value="3"/>
</dbReference>
<evidence type="ECO:0000256" key="1">
    <source>
        <dbReference type="SAM" id="MobiDB-lite"/>
    </source>
</evidence>
<reference evidence="2 3" key="1">
    <citation type="submission" date="2019-09" db="EMBL/GenBank/DDBJ databases">
        <title>Nocardioides panacisoli sp. nov., isolated from the soil of a ginseng field.</title>
        <authorList>
            <person name="Cho C."/>
        </authorList>
    </citation>
    <scope>NUCLEOTIDE SEQUENCE [LARGE SCALE GENOMIC DNA]</scope>
    <source>
        <strain evidence="2 3">BN130099</strain>
    </source>
</reference>
<dbReference type="SUPFAM" id="SSF101898">
    <property type="entry name" value="NHL repeat"/>
    <property type="match status" value="1"/>
</dbReference>
<feature type="region of interest" description="Disordered" evidence="1">
    <location>
        <begin position="1"/>
        <end position="33"/>
    </location>
</feature>
<dbReference type="NCBIfam" id="TIGR02608">
    <property type="entry name" value="delta_60_rpt"/>
    <property type="match status" value="7"/>
</dbReference>
<dbReference type="Proteomes" id="UP000325003">
    <property type="component" value="Unassembled WGS sequence"/>
</dbReference>
<dbReference type="AlphaFoldDB" id="A0A5B1LDV9"/>
<comment type="caution">
    <text evidence="2">The sequence shown here is derived from an EMBL/GenBank/DDBJ whole genome shotgun (WGS) entry which is preliminary data.</text>
</comment>
<accession>A0A5B1LDV9</accession>
<sequence>MRGQYDDPPPCGNRPFHMPPVRGRGPVRHSRGRRLRMKRPLAVVLLLAGLLSTPTPVASAAAGGDLDRSFGTNGVTKDPAVGVSGRAVALQSNGRIVVVGYSGYWAWVYRYRTDGTLDTSFGGGDGRVNIDFGHPTELNDVAIQSDGRIMVVGRTHIAGLSDYYDTAVARLTSSGDLDTTFRGDGKSVLDLGFRDGADAVAIAPNGRIVIVGDGLVKLDGDFYVTRLTSSGALDSTFSSNGRTTTGFGGENDAALDVAVQSDGRIVVAGRTDADGEYDYDFAVARYTTSGGLDASFNFDGKASIGFGDSDEARAVAIQSDGKIVLAGPSDPDDGPSDFAVARLNAVGLADDDWDGDGKITTGFGGTDDWAEDVLVQPDGRIVVVGRVRTDKLGGPFDLGLLRYNQSGSLNTSFGGDGKVRTNLGTSDEIYGIARQTDGKLVVAGEVGQGADPQLFVARFHWTTDPAPTTTIDSGPSGDTADTTPTFTFHSNESGAKFECTVATPYVPCTSPKTFTLAPGSYTFKVRAIDSSAQKDATPATRSFTILTP</sequence>
<protein>
    <submittedName>
        <fullName evidence="2">Uncharacterized protein</fullName>
    </submittedName>
</protein>